<dbReference type="Proteomes" id="UP000256269">
    <property type="component" value="Unassembled WGS sequence"/>
</dbReference>
<organism evidence="3 4">
    <name type="scientific">Kutzneria buriramensis</name>
    <dbReference type="NCBI Taxonomy" id="1045776"/>
    <lineage>
        <taxon>Bacteria</taxon>
        <taxon>Bacillati</taxon>
        <taxon>Actinomycetota</taxon>
        <taxon>Actinomycetes</taxon>
        <taxon>Pseudonocardiales</taxon>
        <taxon>Pseudonocardiaceae</taxon>
        <taxon>Kutzneria</taxon>
    </lineage>
</organism>
<evidence type="ECO:0000313" key="4">
    <source>
        <dbReference type="Proteomes" id="UP000256269"/>
    </source>
</evidence>
<protein>
    <submittedName>
        <fullName evidence="3">Uncharacterized protein</fullName>
    </submittedName>
</protein>
<accession>A0A3E0GXX5</accession>
<dbReference type="RefSeq" id="WP_116180939.1">
    <property type="nucleotide sequence ID" value="NZ_CP144376.1"/>
</dbReference>
<dbReference type="AlphaFoldDB" id="A0A3E0GXX5"/>
<dbReference type="EMBL" id="QUNO01000022">
    <property type="protein sequence ID" value="REH31124.1"/>
    <property type="molecule type" value="Genomic_DNA"/>
</dbReference>
<keyword evidence="2" id="KW-0472">Membrane</keyword>
<comment type="caution">
    <text evidence="3">The sequence shown here is derived from an EMBL/GenBank/DDBJ whole genome shotgun (WGS) entry which is preliminary data.</text>
</comment>
<name>A0A3E0GXX5_9PSEU</name>
<keyword evidence="4" id="KW-1185">Reference proteome</keyword>
<proteinExistence type="predicted"/>
<evidence type="ECO:0000256" key="2">
    <source>
        <dbReference type="SAM" id="Phobius"/>
    </source>
</evidence>
<feature type="region of interest" description="Disordered" evidence="1">
    <location>
        <begin position="54"/>
        <end position="94"/>
    </location>
</feature>
<sequence>MTKDSRNVVISAVAALLLVVIVFVFITISPWILVGVPAVLWAVAGIVRAINGSADRERDSGNEKPADHPRRDLPGARANEAGLPPVEDPSQENP</sequence>
<feature type="transmembrane region" description="Helical" evidence="2">
    <location>
        <begin position="32"/>
        <end position="50"/>
    </location>
</feature>
<evidence type="ECO:0000256" key="1">
    <source>
        <dbReference type="SAM" id="MobiDB-lite"/>
    </source>
</evidence>
<evidence type="ECO:0000313" key="3">
    <source>
        <dbReference type="EMBL" id="REH31124.1"/>
    </source>
</evidence>
<gene>
    <name evidence="3" type="ORF">BCF44_122147</name>
</gene>
<feature type="compositionally biased region" description="Basic and acidic residues" evidence="1">
    <location>
        <begin position="54"/>
        <end position="74"/>
    </location>
</feature>
<feature type="transmembrane region" description="Helical" evidence="2">
    <location>
        <begin position="7"/>
        <end position="26"/>
    </location>
</feature>
<reference evidence="3 4" key="1">
    <citation type="submission" date="2018-08" db="EMBL/GenBank/DDBJ databases">
        <title>Genomic Encyclopedia of Archaeal and Bacterial Type Strains, Phase II (KMG-II): from individual species to whole genera.</title>
        <authorList>
            <person name="Goeker M."/>
        </authorList>
    </citation>
    <scope>NUCLEOTIDE SEQUENCE [LARGE SCALE GENOMIC DNA]</scope>
    <source>
        <strain evidence="3 4">DSM 45791</strain>
    </source>
</reference>
<keyword evidence="2" id="KW-1133">Transmembrane helix</keyword>
<keyword evidence="2" id="KW-0812">Transmembrane</keyword>